<reference evidence="14" key="1">
    <citation type="submission" date="2016-10" db="EMBL/GenBank/DDBJ databases">
        <title>Chloroplast genomes as a tool to resolve red algal phylogenies: a case study in the Nemaliales.</title>
        <authorList>
            <person name="Costa J.F."/>
            <person name="Lin S.M."/>
            <person name="Macaya E.C."/>
            <person name="Fernandez-Garcia C."/>
            <person name="Verbruggen H."/>
        </authorList>
    </citation>
    <scope>NUCLEOTIDE SEQUENCE</scope>
    <source>
        <strain evidence="14">J.0158</strain>
    </source>
</reference>
<evidence type="ECO:0000256" key="13">
    <source>
        <dbReference type="SAM" id="SignalP"/>
    </source>
</evidence>
<dbReference type="AlphaFoldDB" id="A0A1G4NUP7"/>
<comment type="function">
    <text evidence="11">Involved in protein export. Participates in an early event of protein translocation across the chloroplast thylakoid membrane.</text>
</comment>
<evidence type="ECO:0000256" key="12">
    <source>
        <dbReference type="SAM" id="Phobius"/>
    </source>
</evidence>
<evidence type="ECO:0000256" key="5">
    <source>
        <dbReference type="ARBA" id="ARBA00022448"/>
    </source>
</evidence>
<evidence type="ECO:0000256" key="1">
    <source>
        <dbReference type="ARBA" id="ARBA00004141"/>
    </source>
</evidence>
<evidence type="ECO:0000256" key="9">
    <source>
        <dbReference type="ARBA" id="ARBA00023010"/>
    </source>
</evidence>
<reference evidence="14" key="2">
    <citation type="submission" date="2016-10" db="EMBL/GenBank/DDBJ databases">
        <authorList>
            <person name="de Groot N.N."/>
        </authorList>
    </citation>
    <scope>NUCLEOTIDE SEQUENCE</scope>
    <source>
        <strain evidence="14">J.0158</strain>
    </source>
</reference>
<dbReference type="GO" id="GO:0016020">
    <property type="term" value="C:membrane"/>
    <property type="evidence" value="ECO:0007669"/>
    <property type="project" value="UniProtKB-SubCell"/>
</dbReference>
<accession>A0A1G4NUP7</accession>
<keyword evidence="6 12" id="KW-0812">Transmembrane</keyword>
<keyword evidence="5" id="KW-0813">Transport</keyword>
<evidence type="ECO:0000256" key="6">
    <source>
        <dbReference type="ARBA" id="ARBA00022692"/>
    </source>
</evidence>
<keyword evidence="7" id="KW-0653">Protein transport</keyword>
<protein>
    <recommendedName>
        <fullName evidence="4">Probable protein-export membrane protein SecG</fullName>
    </recommendedName>
    <alternativeName>
        <fullName evidence="3">Probable protein-export membrane protein secG</fullName>
    </alternativeName>
</protein>
<evidence type="ECO:0000256" key="8">
    <source>
        <dbReference type="ARBA" id="ARBA00022989"/>
    </source>
</evidence>
<dbReference type="GeneID" id="30000731"/>
<feature type="chain" id="PRO_5009237449" description="Probable protein-export membrane protein SecG" evidence="13">
    <location>
        <begin position="27"/>
        <end position="70"/>
    </location>
</feature>
<evidence type="ECO:0000256" key="2">
    <source>
        <dbReference type="ARBA" id="ARBA00008445"/>
    </source>
</evidence>
<feature type="transmembrane region" description="Helical" evidence="12">
    <location>
        <begin position="50"/>
        <end position="69"/>
    </location>
</feature>
<keyword evidence="13" id="KW-0732">Signal</keyword>
<dbReference type="NCBIfam" id="TIGR00810">
    <property type="entry name" value="secG"/>
    <property type="match status" value="1"/>
</dbReference>
<feature type="signal peptide" evidence="13">
    <location>
        <begin position="1"/>
        <end position="26"/>
    </location>
</feature>
<dbReference type="RefSeq" id="YP_009314136.1">
    <property type="nucleotide sequence ID" value="NC_031660.1"/>
</dbReference>
<dbReference type="GO" id="GO:0009306">
    <property type="term" value="P:protein secretion"/>
    <property type="evidence" value="ECO:0007669"/>
    <property type="project" value="InterPro"/>
</dbReference>
<keyword evidence="10 12" id="KW-0472">Membrane</keyword>
<evidence type="ECO:0000256" key="10">
    <source>
        <dbReference type="ARBA" id="ARBA00023136"/>
    </source>
</evidence>
<evidence type="ECO:0000256" key="4">
    <source>
        <dbReference type="ARBA" id="ARBA00015435"/>
    </source>
</evidence>
<gene>
    <name evidence="14" type="primary">secG</name>
    <name evidence="14" type="ORF">J0158_143</name>
</gene>
<geneLocation type="chloroplast" evidence="14"/>
<evidence type="ECO:0000256" key="7">
    <source>
        <dbReference type="ARBA" id="ARBA00022927"/>
    </source>
</evidence>
<comment type="subcellular location">
    <subcellularLocation>
        <location evidence="1">Membrane</location>
        <topology evidence="1">Multi-pass membrane protein</topology>
    </subcellularLocation>
</comment>
<dbReference type="EMBL" id="LT622868">
    <property type="protein sequence ID" value="SCW22390.1"/>
    <property type="molecule type" value="Genomic_DNA"/>
</dbReference>
<name>A0A1G4NUP7_9FLOR</name>
<dbReference type="Pfam" id="PF03840">
    <property type="entry name" value="SecG"/>
    <property type="match status" value="1"/>
</dbReference>
<organism evidence="14">
    <name type="scientific">Izziella formosana</name>
    <dbReference type="NCBI Taxonomy" id="1653389"/>
    <lineage>
        <taxon>Eukaryota</taxon>
        <taxon>Rhodophyta</taxon>
        <taxon>Florideophyceae</taxon>
        <taxon>Nemaliophycidae</taxon>
        <taxon>Nemaliales</taxon>
        <taxon>Liagoraceae</taxon>
        <taxon>Izziella</taxon>
    </lineage>
</organism>
<keyword evidence="14" id="KW-0934">Plastid</keyword>
<proteinExistence type="inferred from homology"/>
<dbReference type="InterPro" id="IPR004692">
    <property type="entry name" value="SecG"/>
</dbReference>
<keyword evidence="9" id="KW-0811">Translocation</keyword>
<evidence type="ECO:0000256" key="11">
    <source>
        <dbReference type="ARBA" id="ARBA00025638"/>
    </source>
</evidence>
<keyword evidence="8 12" id="KW-1133">Transmembrane helix</keyword>
<sequence>MIKFFWYINSIFLIILILSNNPKAEGLGVLGSQNQIFSNTRQANTVLETLTWGSIILFLCFTTLLAISYS</sequence>
<evidence type="ECO:0000256" key="3">
    <source>
        <dbReference type="ARBA" id="ARBA00013657"/>
    </source>
</evidence>
<dbReference type="GO" id="GO:0015450">
    <property type="term" value="F:protein-transporting ATPase activity"/>
    <property type="evidence" value="ECO:0007669"/>
    <property type="project" value="InterPro"/>
</dbReference>
<comment type="similarity">
    <text evidence="2">Belongs to the SecG family.</text>
</comment>
<keyword evidence="14" id="KW-0150">Chloroplast</keyword>
<evidence type="ECO:0000313" key="14">
    <source>
        <dbReference type="EMBL" id="SCW22390.1"/>
    </source>
</evidence>